<dbReference type="OrthoDB" id="9786526at2"/>
<evidence type="ECO:0000256" key="1">
    <source>
        <dbReference type="ARBA" id="ARBA00009437"/>
    </source>
</evidence>
<comment type="caution">
    <text evidence="6">The sequence shown here is derived from an EMBL/GenBank/DDBJ whole genome shotgun (WGS) entry which is preliminary data.</text>
</comment>
<dbReference type="PRINTS" id="PR00039">
    <property type="entry name" value="HTHLYSR"/>
</dbReference>
<organism evidence="6 7">
    <name type="scientific">Colwellia ponticola</name>
    <dbReference type="NCBI Taxonomy" id="2304625"/>
    <lineage>
        <taxon>Bacteria</taxon>
        <taxon>Pseudomonadati</taxon>
        <taxon>Pseudomonadota</taxon>
        <taxon>Gammaproteobacteria</taxon>
        <taxon>Alteromonadales</taxon>
        <taxon>Colwelliaceae</taxon>
        <taxon>Colwellia</taxon>
    </lineage>
</organism>
<dbReference type="SUPFAM" id="SSF53850">
    <property type="entry name" value="Periplasmic binding protein-like II"/>
    <property type="match status" value="1"/>
</dbReference>
<gene>
    <name evidence="6" type="ORF">FCS21_14375</name>
</gene>
<sequence>MKIELLKTFLEVTRTLHFRIAAENLFITQSAVSARIKLLEDDLGVLLFDRSQKHLKLTPEGNRLIKHAKELLFMWQKTKQDVGIADNGSQQLVIGSMMSIWDIVLQDWLKKVHRNLDQTSLLTKTYSQVELRKSLLTRIIDIAFLFEPPYVEDLITKKVASVPLHLVTTEPYNVSNNLSLDHHIMVDYGEAVNAQHLREFQYAPPAKHYMSQPRLALNFLLDAGGSAYLPRQMIFEYTENKKLFIVEDAPVYSREIFAAYLAKSQKVEVIQDALLLFPMLGLSK</sequence>
<keyword evidence="7" id="KW-1185">Reference proteome</keyword>
<dbReference type="InterPro" id="IPR036388">
    <property type="entry name" value="WH-like_DNA-bd_sf"/>
</dbReference>
<proteinExistence type="inferred from homology"/>
<dbReference type="FunFam" id="1.10.10.10:FF:000001">
    <property type="entry name" value="LysR family transcriptional regulator"/>
    <property type="match status" value="1"/>
</dbReference>
<dbReference type="SUPFAM" id="SSF46785">
    <property type="entry name" value="Winged helix' DNA-binding domain"/>
    <property type="match status" value="1"/>
</dbReference>
<dbReference type="Proteomes" id="UP000307702">
    <property type="component" value="Unassembled WGS sequence"/>
</dbReference>
<dbReference type="InterPro" id="IPR005119">
    <property type="entry name" value="LysR_subst-bd"/>
</dbReference>
<dbReference type="Gene3D" id="1.10.10.10">
    <property type="entry name" value="Winged helix-like DNA-binding domain superfamily/Winged helix DNA-binding domain"/>
    <property type="match status" value="1"/>
</dbReference>
<dbReference type="PANTHER" id="PTHR30126">
    <property type="entry name" value="HTH-TYPE TRANSCRIPTIONAL REGULATOR"/>
    <property type="match status" value="1"/>
</dbReference>
<dbReference type="AlphaFoldDB" id="A0A8H2PKV7"/>
<evidence type="ECO:0000313" key="6">
    <source>
        <dbReference type="EMBL" id="TMM42527.1"/>
    </source>
</evidence>
<reference evidence="6 7" key="1">
    <citation type="submission" date="2019-05" db="EMBL/GenBank/DDBJ databases">
        <title>Colwellia ponticola sp. nov., isolated from seawater.</title>
        <authorList>
            <person name="Yoon J.-H."/>
        </authorList>
    </citation>
    <scope>NUCLEOTIDE SEQUENCE [LARGE SCALE GENOMIC DNA]</scope>
    <source>
        <strain evidence="6 7">OISW-25</strain>
    </source>
</reference>
<feature type="domain" description="HTH lysR-type" evidence="5">
    <location>
        <begin position="1"/>
        <end position="58"/>
    </location>
</feature>
<evidence type="ECO:0000256" key="3">
    <source>
        <dbReference type="ARBA" id="ARBA00023125"/>
    </source>
</evidence>
<name>A0A8H2PKV7_9GAMM</name>
<dbReference type="Pfam" id="PF03466">
    <property type="entry name" value="LysR_substrate"/>
    <property type="match status" value="1"/>
</dbReference>
<evidence type="ECO:0000256" key="4">
    <source>
        <dbReference type="ARBA" id="ARBA00023163"/>
    </source>
</evidence>
<protein>
    <submittedName>
        <fullName evidence="6">LysR family transcriptional regulator</fullName>
    </submittedName>
</protein>
<dbReference type="InterPro" id="IPR000847">
    <property type="entry name" value="LysR_HTH_N"/>
</dbReference>
<evidence type="ECO:0000259" key="5">
    <source>
        <dbReference type="PROSITE" id="PS50931"/>
    </source>
</evidence>
<keyword evidence="4" id="KW-0804">Transcription</keyword>
<keyword evidence="3" id="KW-0238">DNA-binding</keyword>
<dbReference type="PANTHER" id="PTHR30126:SF21">
    <property type="entry name" value="TRANSCRIPTIONAL REGULATOR-RELATED"/>
    <property type="match status" value="1"/>
</dbReference>
<keyword evidence="2" id="KW-0805">Transcription regulation</keyword>
<evidence type="ECO:0000313" key="7">
    <source>
        <dbReference type="Proteomes" id="UP000307702"/>
    </source>
</evidence>
<comment type="similarity">
    <text evidence="1">Belongs to the LysR transcriptional regulatory family.</text>
</comment>
<dbReference type="EMBL" id="SZVP01000017">
    <property type="protein sequence ID" value="TMM42527.1"/>
    <property type="molecule type" value="Genomic_DNA"/>
</dbReference>
<dbReference type="InterPro" id="IPR036390">
    <property type="entry name" value="WH_DNA-bd_sf"/>
</dbReference>
<evidence type="ECO:0000256" key="2">
    <source>
        <dbReference type="ARBA" id="ARBA00023015"/>
    </source>
</evidence>
<dbReference type="Pfam" id="PF00126">
    <property type="entry name" value="HTH_1"/>
    <property type="match status" value="1"/>
</dbReference>
<accession>A0A8H2PKV7</accession>
<dbReference type="RefSeq" id="WP_138624255.1">
    <property type="nucleotide sequence ID" value="NZ_SZVP01000017.1"/>
</dbReference>
<dbReference type="GO" id="GO:0000976">
    <property type="term" value="F:transcription cis-regulatory region binding"/>
    <property type="evidence" value="ECO:0007669"/>
    <property type="project" value="TreeGrafter"/>
</dbReference>
<dbReference type="PROSITE" id="PS50931">
    <property type="entry name" value="HTH_LYSR"/>
    <property type="match status" value="1"/>
</dbReference>
<dbReference type="GO" id="GO:0003700">
    <property type="term" value="F:DNA-binding transcription factor activity"/>
    <property type="evidence" value="ECO:0007669"/>
    <property type="project" value="InterPro"/>
</dbReference>